<dbReference type="PANTHER" id="PTHR33164">
    <property type="entry name" value="TRANSCRIPTIONAL REGULATOR, MARR FAMILY"/>
    <property type="match status" value="1"/>
</dbReference>
<name>A0A1Y5PJK1_9MYCO</name>
<reference evidence="3" key="1">
    <citation type="submission" date="2016-03" db="EMBL/GenBank/DDBJ databases">
        <authorList>
            <person name="Ploux O."/>
        </authorList>
    </citation>
    <scope>NUCLEOTIDE SEQUENCE</scope>
    <source>
        <strain evidence="3">UC10</strain>
    </source>
</reference>
<feature type="domain" description="HTH marR-type" evidence="2">
    <location>
        <begin position="20"/>
        <end position="152"/>
    </location>
</feature>
<evidence type="ECO:0000313" key="3">
    <source>
        <dbReference type="EMBL" id="SBS78845.1"/>
    </source>
</evidence>
<dbReference type="GO" id="GO:0006950">
    <property type="term" value="P:response to stress"/>
    <property type="evidence" value="ECO:0007669"/>
    <property type="project" value="TreeGrafter"/>
</dbReference>
<dbReference type="AlphaFoldDB" id="A0A1Y5PJK1"/>
<dbReference type="GO" id="GO:0003700">
    <property type="term" value="F:DNA-binding transcription factor activity"/>
    <property type="evidence" value="ECO:0007669"/>
    <property type="project" value="InterPro"/>
</dbReference>
<protein>
    <submittedName>
        <fullName evidence="3">Regulatory protein MarR</fullName>
    </submittedName>
</protein>
<gene>
    <name evidence="3" type="ORF">MHPYR_620021</name>
</gene>
<dbReference type="PANTHER" id="PTHR33164:SF99">
    <property type="entry name" value="MARR FAMILY REGULATORY PROTEIN"/>
    <property type="match status" value="1"/>
</dbReference>
<dbReference type="PROSITE" id="PS50995">
    <property type="entry name" value="HTH_MARR_2"/>
    <property type="match status" value="1"/>
</dbReference>
<evidence type="ECO:0000256" key="1">
    <source>
        <dbReference type="SAM" id="MobiDB-lite"/>
    </source>
</evidence>
<dbReference type="InterPro" id="IPR000835">
    <property type="entry name" value="HTH_MarR-typ"/>
</dbReference>
<dbReference type="InterPro" id="IPR036388">
    <property type="entry name" value="WH-like_DNA-bd_sf"/>
</dbReference>
<dbReference type="InterPro" id="IPR039422">
    <property type="entry name" value="MarR/SlyA-like"/>
</dbReference>
<organism evidence="3">
    <name type="scientific">uncultured Mycobacterium sp</name>
    <dbReference type="NCBI Taxonomy" id="171292"/>
    <lineage>
        <taxon>Bacteria</taxon>
        <taxon>Bacillati</taxon>
        <taxon>Actinomycetota</taxon>
        <taxon>Actinomycetes</taxon>
        <taxon>Mycobacteriales</taxon>
        <taxon>Mycobacteriaceae</taxon>
        <taxon>Mycobacterium</taxon>
        <taxon>environmental samples</taxon>
    </lineage>
</organism>
<feature type="region of interest" description="Disordered" evidence="1">
    <location>
        <begin position="169"/>
        <end position="202"/>
    </location>
</feature>
<dbReference type="SMART" id="SM00347">
    <property type="entry name" value="HTH_MARR"/>
    <property type="match status" value="1"/>
</dbReference>
<feature type="compositionally biased region" description="Basic and acidic residues" evidence="1">
    <location>
        <begin position="185"/>
        <end position="202"/>
    </location>
</feature>
<sequence>MESDQETPDEWLSAEQLREWVSLMALVTMLPARLDAQLNRDAGLSLFEYHVMVVLSGAPERTRVMSELALQTRGSLSRLSHAVSRLESAGWVQRHSCGGAGRRTEAQLTDAGEAKLKQCAPGHVREARRLVVEVLTDDELARLGHAARRIVAAIDPAVAATLGEAGESAVGSPEAQLCSGPTCTRVDRGGPAREPDGQRGCS</sequence>
<evidence type="ECO:0000259" key="2">
    <source>
        <dbReference type="PROSITE" id="PS50995"/>
    </source>
</evidence>
<dbReference type="InterPro" id="IPR036390">
    <property type="entry name" value="WH_DNA-bd_sf"/>
</dbReference>
<accession>A0A1Y5PJK1</accession>
<proteinExistence type="predicted"/>
<dbReference type="Gene3D" id="1.10.10.10">
    <property type="entry name" value="Winged helix-like DNA-binding domain superfamily/Winged helix DNA-binding domain"/>
    <property type="match status" value="1"/>
</dbReference>
<dbReference type="SUPFAM" id="SSF46785">
    <property type="entry name" value="Winged helix' DNA-binding domain"/>
    <property type="match status" value="1"/>
</dbReference>
<dbReference type="EMBL" id="FLQS01000059">
    <property type="protein sequence ID" value="SBS78845.1"/>
    <property type="molecule type" value="Genomic_DNA"/>
</dbReference>